<dbReference type="Gene3D" id="1.10.1200.10">
    <property type="entry name" value="ACP-like"/>
    <property type="match status" value="1"/>
</dbReference>
<accession>A0A645DB79</accession>
<evidence type="ECO:0000259" key="1">
    <source>
        <dbReference type="PROSITE" id="PS50075"/>
    </source>
</evidence>
<proteinExistence type="predicted"/>
<dbReference type="Pfam" id="PF00550">
    <property type="entry name" value="PP-binding"/>
    <property type="match status" value="1"/>
</dbReference>
<reference evidence="2" key="1">
    <citation type="submission" date="2019-08" db="EMBL/GenBank/DDBJ databases">
        <authorList>
            <person name="Kucharzyk K."/>
            <person name="Murdoch R.W."/>
            <person name="Higgins S."/>
            <person name="Loffler F."/>
        </authorList>
    </citation>
    <scope>NUCLEOTIDE SEQUENCE</scope>
</reference>
<evidence type="ECO:0000313" key="2">
    <source>
        <dbReference type="EMBL" id="MPM86437.1"/>
    </source>
</evidence>
<sequence>METFDKLKTLLSQTMSITGEIHQDTTFEDLGLDSFEIVDFALTLEEYFGITFFDEELHDLNTVEELVRCIDHHTI</sequence>
<dbReference type="InterPro" id="IPR009081">
    <property type="entry name" value="PP-bd_ACP"/>
</dbReference>
<protein>
    <submittedName>
        <fullName evidence="2">Acyl carrier protein</fullName>
    </submittedName>
</protein>
<name>A0A645DB79_9ZZZZ</name>
<gene>
    <name evidence="2" type="primary">acpP_62</name>
    <name evidence="2" type="ORF">SDC9_133526</name>
</gene>
<dbReference type="EMBL" id="VSSQ01034478">
    <property type="protein sequence ID" value="MPM86437.1"/>
    <property type="molecule type" value="Genomic_DNA"/>
</dbReference>
<dbReference type="InterPro" id="IPR036736">
    <property type="entry name" value="ACP-like_sf"/>
</dbReference>
<dbReference type="AlphaFoldDB" id="A0A645DB79"/>
<dbReference type="SUPFAM" id="SSF47336">
    <property type="entry name" value="ACP-like"/>
    <property type="match status" value="1"/>
</dbReference>
<feature type="domain" description="Carrier" evidence="1">
    <location>
        <begin position="1"/>
        <end position="74"/>
    </location>
</feature>
<dbReference type="PROSITE" id="PS50075">
    <property type="entry name" value="CARRIER"/>
    <property type="match status" value="1"/>
</dbReference>
<comment type="caution">
    <text evidence="2">The sequence shown here is derived from an EMBL/GenBank/DDBJ whole genome shotgun (WGS) entry which is preliminary data.</text>
</comment>
<organism evidence="2">
    <name type="scientific">bioreactor metagenome</name>
    <dbReference type="NCBI Taxonomy" id="1076179"/>
    <lineage>
        <taxon>unclassified sequences</taxon>
        <taxon>metagenomes</taxon>
        <taxon>ecological metagenomes</taxon>
    </lineage>
</organism>